<name>A0A191ZVV5_9RALS</name>
<reference evidence="2" key="1">
    <citation type="submission" date="2016-06" db="EMBL/GenBank/DDBJ databases">
        <authorList>
            <person name="Xu Y."/>
            <person name="Nagy A."/>
            <person name="Yan X."/>
            <person name="Kim S.W."/>
            <person name="Haley B."/>
            <person name="Liu N.T."/>
            <person name="Nou X."/>
        </authorList>
    </citation>
    <scope>NUCLEOTIDE SEQUENCE [LARGE SCALE GENOMIC DNA]</scope>
    <source>
        <strain evidence="2">ATCC 49129</strain>
    </source>
</reference>
<evidence type="ECO:0000313" key="1">
    <source>
        <dbReference type="EMBL" id="ANJ72212.1"/>
    </source>
</evidence>
<dbReference type="GeneID" id="61525756"/>
<sequence length="77" mass="8871">MKYSVTMRRTRIVLEQVTVVLEASSPEKAVEEVFQSSHDNWEEIGEEQVLIGLGDQDNLKHKNFIKETAREIIKEGL</sequence>
<dbReference type="EMBL" id="CP016022">
    <property type="protein sequence ID" value="ANJ72212.1"/>
    <property type="molecule type" value="Genomic_DNA"/>
</dbReference>
<evidence type="ECO:0000313" key="2">
    <source>
        <dbReference type="Proteomes" id="UP000078572"/>
    </source>
</evidence>
<organism evidence="1 2">
    <name type="scientific">Ralstonia insidiosa</name>
    <dbReference type="NCBI Taxonomy" id="190721"/>
    <lineage>
        <taxon>Bacteria</taxon>
        <taxon>Pseudomonadati</taxon>
        <taxon>Pseudomonadota</taxon>
        <taxon>Betaproteobacteria</taxon>
        <taxon>Burkholderiales</taxon>
        <taxon>Burkholderiaceae</taxon>
        <taxon>Ralstonia</taxon>
    </lineage>
</organism>
<dbReference type="RefSeq" id="WP_064802958.1">
    <property type="nucleotide sequence ID" value="NZ_CP016022.1"/>
</dbReference>
<keyword evidence="2" id="KW-1185">Reference proteome</keyword>
<accession>A0A191ZVV5</accession>
<dbReference type="Proteomes" id="UP000078572">
    <property type="component" value="Chromosome 1"/>
</dbReference>
<proteinExistence type="predicted"/>
<protein>
    <submittedName>
        <fullName evidence="1">Uncharacterized protein</fullName>
    </submittedName>
</protein>
<gene>
    <name evidence="1" type="ORF">A9Y76_06935</name>
</gene>
<dbReference type="AlphaFoldDB" id="A0A191ZVV5"/>